<gene>
    <name evidence="1" type="ORF">ACFOX0_20480</name>
</gene>
<dbReference type="EMBL" id="JBHSBN010000014">
    <property type="protein sequence ID" value="MFC4108297.1"/>
    <property type="molecule type" value="Genomic_DNA"/>
</dbReference>
<evidence type="ECO:0000313" key="1">
    <source>
        <dbReference type="EMBL" id="MFC4108297.1"/>
    </source>
</evidence>
<organism evidence="1 2">
    <name type="scientific">Micromonospora zhanjiangensis</name>
    <dbReference type="NCBI Taxonomy" id="1522057"/>
    <lineage>
        <taxon>Bacteria</taxon>
        <taxon>Bacillati</taxon>
        <taxon>Actinomycetota</taxon>
        <taxon>Actinomycetes</taxon>
        <taxon>Micromonosporales</taxon>
        <taxon>Micromonosporaceae</taxon>
        <taxon>Micromonospora</taxon>
    </lineage>
</organism>
<keyword evidence="2" id="KW-1185">Reference proteome</keyword>
<sequence length="234" mass="24455">MDATVAGGVPPAGIDRDAHLSADGRYAGFSSSATDLVPGATNGVGQAYLRDLKGRTTELISVADDGGPGDGLSYVAGVSANGRYVLFVSHARSLLPGAPPPTLRNVYLRDRWQRSTRVVATVPPNSMAPGWSPHLSPDGRYSLVDLVPTRPIGETRWLSYLIDNIFGTDSQLLSVSVDGGWPNGSTYSFGSSFGGRFVLLSSDAGDLVPGDTNNANDVFVRDTVAGTTVRVSVG</sequence>
<evidence type="ECO:0000313" key="2">
    <source>
        <dbReference type="Proteomes" id="UP001595868"/>
    </source>
</evidence>
<comment type="caution">
    <text evidence="1">The sequence shown here is derived from an EMBL/GenBank/DDBJ whole genome shotgun (WGS) entry which is preliminary data.</text>
</comment>
<proteinExistence type="predicted"/>
<dbReference type="Proteomes" id="UP001595868">
    <property type="component" value="Unassembled WGS sequence"/>
</dbReference>
<dbReference type="SUPFAM" id="SSF69304">
    <property type="entry name" value="Tricorn protease N-terminal domain"/>
    <property type="match status" value="1"/>
</dbReference>
<evidence type="ECO:0008006" key="3">
    <source>
        <dbReference type="Google" id="ProtNLM"/>
    </source>
</evidence>
<name>A0ABV8KQC3_9ACTN</name>
<reference evidence="2" key="1">
    <citation type="journal article" date="2019" name="Int. J. Syst. Evol. Microbiol.">
        <title>The Global Catalogue of Microorganisms (GCM) 10K type strain sequencing project: providing services to taxonomists for standard genome sequencing and annotation.</title>
        <authorList>
            <consortium name="The Broad Institute Genomics Platform"/>
            <consortium name="The Broad Institute Genome Sequencing Center for Infectious Disease"/>
            <person name="Wu L."/>
            <person name="Ma J."/>
        </authorList>
    </citation>
    <scope>NUCLEOTIDE SEQUENCE [LARGE SCALE GENOMIC DNA]</scope>
    <source>
        <strain evidence="2">2902at01</strain>
    </source>
</reference>
<dbReference type="RefSeq" id="WP_377548338.1">
    <property type="nucleotide sequence ID" value="NZ_JBHSBN010000014.1"/>
</dbReference>
<accession>A0ABV8KQC3</accession>
<protein>
    <recommendedName>
        <fullName evidence="3">WD40-like Beta Propeller Repeat</fullName>
    </recommendedName>
</protein>